<keyword evidence="7" id="KW-1185">Reference proteome</keyword>
<gene>
    <name evidence="6" type="ORF">GCM10011613_25930</name>
</gene>
<dbReference type="InterPro" id="IPR000847">
    <property type="entry name" value="LysR_HTH_N"/>
</dbReference>
<organism evidence="6 7">
    <name type="scientific">Cellvibrio zantedeschiae</name>
    <dbReference type="NCBI Taxonomy" id="1237077"/>
    <lineage>
        <taxon>Bacteria</taxon>
        <taxon>Pseudomonadati</taxon>
        <taxon>Pseudomonadota</taxon>
        <taxon>Gammaproteobacteria</taxon>
        <taxon>Cellvibrionales</taxon>
        <taxon>Cellvibrionaceae</taxon>
        <taxon>Cellvibrio</taxon>
    </lineage>
</organism>
<reference evidence="7" key="1">
    <citation type="journal article" date="2019" name="Int. J. Syst. Evol. Microbiol.">
        <title>The Global Catalogue of Microorganisms (GCM) 10K type strain sequencing project: providing services to taxonomists for standard genome sequencing and annotation.</title>
        <authorList>
            <consortium name="The Broad Institute Genomics Platform"/>
            <consortium name="The Broad Institute Genome Sequencing Center for Infectious Disease"/>
            <person name="Wu L."/>
            <person name="Ma J."/>
        </authorList>
    </citation>
    <scope>NUCLEOTIDE SEQUENCE [LARGE SCALE GENOMIC DNA]</scope>
    <source>
        <strain evidence="7">KCTC 32239</strain>
    </source>
</reference>
<evidence type="ECO:0000313" key="7">
    <source>
        <dbReference type="Proteomes" id="UP000619761"/>
    </source>
</evidence>
<sequence length="295" mass="33238">MMEILEINTFVKLVQTGSFTRTAEILGTQKSNVSRVISNLEKKLQVRLLERNTRTLVITPIGQSIYEKCVLIMDTLTEAESLAKQEWGEPQGLLRLTCGVEFGMLFVSKWINHFMQTHPQVTVEANYTSKLVDLIHEGFDLAIRLGELDDSTLIAKRLGQLQYGLYAAPSYIEKHGIPRHPQELTNHNCIIFNAGLKNIWPFFVDKKVEEVQVNGSLKINNLFAVLSAAEQGFGVARLPIGLPERDEKKLVRILGEFDVPAIPVYAVFPSQRFLTPKVRAFIELAASECEQLVLT</sequence>
<keyword evidence="3" id="KW-0238">DNA-binding</keyword>
<keyword evidence="2" id="KW-0805">Transcription regulation</keyword>
<dbReference type="PROSITE" id="PS50931">
    <property type="entry name" value="HTH_LYSR"/>
    <property type="match status" value="1"/>
</dbReference>
<dbReference type="SUPFAM" id="SSF46785">
    <property type="entry name" value="Winged helix' DNA-binding domain"/>
    <property type="match status" value="1"/>
</dbReference>
<proteinExistence type="inferred from homology"/>
<dbReference type="EMBL" id="BMYZ01000002">
    <property type="protein sequence ID" value="GGY79783.1"/>
    <property type="molecule type" value="Genomic_DNA"/>
</dbReference>
<comment type="caution">
    <text evidence="6">The sequence shown here is derived from an EMBL/GenBank/DDBJ whole genome shotgun (WGS) entry which is preliminary data.</text>
</comment>
<evidence type="ECO:0000259" key="5">
    <source>
        <dbReference type="PROSITE" id="PS50931"/>
    </source>
</evidence>
<evidence type="ECO:0000256" key="2">
    <source>
        <dbReference type="ARBA" id="ARBA00023015"/>
    </source>
</evidence>
<dbReference type="Proteomes" id="UP000619761">
    <property type="component" value="Unassembled WGS sequence"/>
</dbReference>
<dbReference type="Gene3D" id="1.10.10.10">
    <property type="entry name" value="Winged helix-like DNA-binding domain superfamily/Winged helix DNA-binding domain"/>
    <property type="match status" value="1"/>
</dbReference>
<keyword evidence="4" id="KW-0804">Transcription</keyword>
<dbReference type="InterPro" id="IPR036390">
    <property type="entry name" value="WH_DNA-bd_sf"/>
</dbReference>
<dbReference type="PANTHER" id="PTHR30537">
    <property type="entry name" value="HTH-TYPE TRANSCRIPTIONAL REGULATOR"/>
    <property type="match status" value="1"/>
</dbReference>
<dbReference type="InterPro" id="IPR058163">
    <property type="entry name" value="LysR-type_TF_proteobact-type"/>
</dbReference>
<evidence type="ECO:0000256" key="3">
    <source>
        <dbReference type="ARBA" id="ARBA00023125"/>
    </source>
</evidence>
<dbReference type="PANTHER" id="PTHR30537:SF68">
    <property type="entry name" value="TRANSCRIPTIONAL REGULATOR-RELATED"/>
    <property type="match status" value="1"/>
</dbReference>
<evidence type="ECO:0000256" key="1">
    <source>
        <dbReference type="ARBA" id="ARBA00009437"/>
    </source>
</evidence>
<evidence type="ECO:0000313" key="6">
    <source>
        <dbReference type="EMBL" id="GGY79783.1"/>
    </source>
</evidence>
<evidence type="ECO:0000256" key="4">
    <source>
        <dbReference type="ARBA" id="ARBA00023163"/>
    </source>
</evidence>
<dbReference type="SUPFAM" id="SSF53850">
    <property type="entry name" value="Periplasmic binding protein-like II"/>
    <property type="match status" value="1"/>
</dbReference>
<dbReference type="RefSeq" id="WP_189419246.1">
    <property type="nucleotide sequence ID" value="NZ_BMYZ01000002.1"/>
</dbReference>
<dbReference type="InterPro" id="IPR005119">
    <property type="entry name" value="LysR_subst-bd"/>
</dbReference>
<feature type="domain" description="HTH lysR-type" evidence="5">
    <location>
        <begin position="2"/>
        <end position="59"/>
    </location>
</feature>
<dbReference type="Pfam" id="PF00126">
    <property type="entry name" value="HTH_1"/>
    <property type="match status" value="1"/>
</dbReference>
<comment type="similarity">
    <text evidence="1">Belongs to the LysR transcriptional regulatory family.</text>
</comment>
<name>A0ABQ3B5T0_9GAMM</name>
<dbReference type="InterPro" id="IPR036388">
    <property type="entry name" value="WH-like_DNA-bd_sf"/>
</dbReference>
<protein>
    <submittedName>
        <fullName evidence="6">Transcriptional regulator</fullName>
    </submittedName>
</protein>
<accession>A0ABQ3B5T0</accession>
<dbReference type="CDD" id="cd08422">
    <property type="entry name" value="PBP2_CrgA_like"/>
    <property type="match status" value="1"/>
</dbReference>
<dbReference type="Gene3D" id="3.40.190.290">
    <property type="match status" value="1"/>
</dbReference>
<dbReference type="Pfam" id="PF03466">
    <property type="entry name" value="LysR_substrate"/>
    <property type="match status" value="1"/>
</dbReference>